<dbReference type="EMBL" id="GIBP01010886">
    <property type="protein sequence ID" value="NDV39855.1"/>
    <property type="molecule type" value="Transcribed_RNA"/>
</dbReference>
<dbReference type="Pfam" id="PF00072">
    <property type="entry name" value="Response_reg"/>
    <property type="match status" value="1"/>
</dbReference>
<evidence type="ECO:0000256" key="1">
    <source>
        <dbReference type="ARBA" id="ARBA00022553"/>
    </source>
</evidence>
<dbReference type="AlphaFoldDB" id="A0A6B2LSD9"/>
<sequence>MFVDDTEMNRKLGHLLLKNYFSEIDFAEDGQDALKKVAAKQYGIIFMDCMMPLMNGIDATKKIRELEHFKEVPIIGVTAVASTLGNKCLEAGMNDVLEKPVTLNDFKGVLSKFGFFK</sequence>
<dbReference type="SUPFAM" id="SSF52172">
    <property type="entry name" value="CheY-like"/>
    <property type="match status" value="1"/>
</dbReference>
<dbReference type="InterPro" id="IPR050956">
    <property type="entry name" value="2C_system_His_kinase"/>
</dbReference>
<proteinExistence type="predicted"/>
<dbReference type="CDD" id="cd17546">
    <property type="entry name" value="REC_hyHK_CKI1_RcsC-like"/>
    <property type="match status" value="1"/>
</dbReference>
<dbReference type="SMART" id="SM00448">
    <property type="entry name" value="REC"/>
    <property type="match status" value="1"/>
</dbReference>
<name>A0A6B2LSD9_9EUKA</name>
<dbReference type="PROSITE" id="PS50110">
    <property type="entry name" value="RESPONSE_REGULATORY"/>
    <property type="match status" value="1"/>
</dbReference>
<dbReference type="InterPro" id="IPR011006">
    <property type="entry name" value="CheY-like_superfamily"/>
</dbReference>
<feature type="domain" description="Response regulatory" evidence="3">
    <location>
        <begin position="1"/>
        <end position="114"/>
    </location>
</feature>
<dbReference type="InterPro" id="IPR001789">
    <property type="entry name" value="Sig_transdc_resp-reg_receiver"/>
</dbReference>
<protein>
    <recommendedName>
        <fullName evidence="3">Response regulatory domain-containing protein</fullName>
    </recommendedName>
</protein>
<accession>A0A6B2LSD9</accession>
<dbReference type="GO" id="GO:0000160">
    <property type="term" value="P:phosphorelay signal transduction system"/>
    <property type="evidence" value="ECO:0007669"/>
    <property type="project" value="InterPro"/>
</dbReference>
<feature type="modified residue" description="4-aspartylphosphate" evidence="2">
    <location>
        <position position="48"/>
    </location>
</feature>
<reference evidence="4" key="1">
    <citation type="journal article" date="2020" name="J. Eukaryot. Microbiol.">
        <title>De novo Sequencing, Assembly and Annotation of the Transcriptome for the Free-Living Testate Amoeba Arcella intermedia.</title>
        <authorList>
            <person name="Ribeiro G.M."/>
            <person name="Porfirio-Sousa A.L."/>
            <person name="Maurer-Alcala X.X."/>
            <person name="Katz L.A."/>
            <person name="Lahr D.J.G."/>
        </authorList>
    </citation>
    <scope>NUCLEOTIDE SEQUENCE</scope>
</reference>
<keyword evidence="1 2" id="KW-0597">Phosphoprotein</keyword>
<dbReference type="PANTHER" id="PTHR43719:SF28">
    <property type="entry name" value="PEROXIDE STRESS-ACTIVATED HISTIDINE KINASE MAK1-RELATED"/>
    <property type="match status" value="1"/>
</dbReference>
<dbReference type="Gene3D" id="3.40.50.2300">
    <property type="match status" value="1"/>
</dbReference>
<evidence type="ECO:0000259" key="3">
    <source>
        <dbReference type="PROSITE" id="PS50110"/>
    </source>
</evidence>
<organism evidence="4">
    <name type="scientific">Arcella intermedia</name>
    <dbReference type="NCBI Taxonomy" id="1963864"/>
    <lineage>
        <taxon>Eukaryota</taxon>
        <taxon>Amoebozoa</taxon>
        <taxon>Tubulinea</taxon>
        <taxon>Elardia</taxon>
        <taxon>Arcellinida</taxon>
        <taxon>Sphaerothecina</taxon>
        <taxon>Arcellidae</taxon>
        <taxon>Arcella</taxon>
    </lineage>
</organism>
<dbReference type="PANTHER" id="PTHR43719">
    <property type="entry name" value="TWO-COMPONENT HISTIDINE KINASE"/>
    <property type="match status" value="1"/>
</dbReference>
<evidence type="ECO:0000313" key="4">
    <source>
        <dbReference type="EMBL" id="NDV39855.1"/>
    </source>
</evidence>
<evidence type="ECO:0000256" key="2">
    <source>
        <dbReference type="PROSITE-ProRule" id="PRU00169"/>
    </source>
</evidence>